<sequence>MTRRLSLIAAFAFAVALLGMGSQASAAAKIDTGLLNKVNAQVNQDIRPMSDEAQYGGDRWVSEPASGFGDCDDYAMTKMTRLTKAGVPAEAMTIALVYTETGEYHAVLSVQTAKGEMILDNRMNWPTSRAAMERYGYRWANTKVAAVDWTKVFAGAAATK</sequence>
<name>A0AB39KRH9_9CAUL</name>
<gene>
    <name evidence="2" type="ORF">ABOZ73_16930</name>
</gene>
<organism evidence="2">
    <name type="scientific">Caulobacter sp. 73W</name>
    <dbReference type="NCBI Taxonomy" id="3161137"/>
    <lineage>
        <taxon>Bacteria</taxon>
        <taxon>Pseudomonadati</taxon>
        <taxon>Pseudomonadota</taxon>
        <taxon>Alphaproteobacteria</taxon>
        <taxon>Caulobacterales</taxon>
        <taxon>Caulobacteraceae</taxon>
        <taxon>Caulobacter</taxon>
    </lineage>
</organism>
<dbReference type="InterPro" id="IPR010319">
    <property type="entry name" value="Transglutaminase-like_Cys_pept"/>
</dbReference>
<protein>
    <submittedName>
        <fullName evidence="2">Transglutaminase-like cysteine peptidase</fullName>
    </submittedName>
</protein>
<dbReference type="PANTHER" id="PTHR39327">
    <property type="match status" value="1"/>
</dbReference>
<feature type="signal peptide" evidence="1">
    <location>
        <begin position="1"/>
        <end position="26"/>
    </location>
</feature>
<proteinExistence type="predicted"/>
<feature type="chain" id="PRO_5044342632" evidence="1">
    <location>
        <begin position="27"/>
        <end position="160"/>
    </location>
</feature>
<dbReference type="AlphaFoldDB" id="A0AB39KRH9"/>
<dbReference type="RefSeq" id="WP_369059288.1">
    <property type="nucleotide sequence ID" value="NZ_CP158375.1"/>
</dbReference>
<dbReference type="Pfam" id="PF06035">
    <property type="entry name" value="Peptidase_C93"/>
    <property type="match status" value="1"/>
</dbReference>
<dbReference type="PANTHER" id="PTHR39327:SF1">
    <property type="entry name" value="BLR5470 PROTEIN"/>
    <property type="match status" value="1"/>
</dbReference>
<keyword evidence="1" id="KW-0732">Signal</keyword>
<accession>A0AB39KRH9</accession>
<evidence type="ECO:0000256" key="1">
    <source>
        <dbReference type="SAM" id="SignalP"/>
    </source>
</evidence>
<dbReference type="EMBL" id="CP158375">
    <property type="protein sequence ID" value="XDO96436.1"/>
    <property type="molecule type" value="Genomic_DNA"/>
</dbReference>
<evidence type="ECO:0000313" key="2">
    <source>
        <dbReference type="EMBL" id="XDO96436.1"/>
    </source>
</evidence>
<dbReference type="Gene3D" id="3.10.620.30">
    <property type="match status" value="1"/>
</dbReference>
<reference evidence="2" key="1">
    <citation type="submission" date="2024-06" db="EMBL/GenBank/DDBJ databases">
        <title>Caulobacter inopinatus, sp. nov.</title>
        <authorList>
            <person name="Donachie S.P."/>
        </authorList>
    </citation>
    <scope>NUCLEOTIDE SEQUENCE</scope>
    <source>
        <strain evidence="2">73W</strain>
    </source>
</reference>